<reference evidence="1" key="1">
    <citation type="journal article" date="2019" name="Environ. Microbiol.">
        <title>Fungal ecological strategies reflected in gene transcription - a case study of two litter decomposers.</title>
        <authorList>
            <person name="Barbi F."/>
            <person name="Kohler A."/>
            <person name="Barry K."/>
            <person name="Baskaran P."/>
            <person name="Daum C."/>
            <person name="Fauchery L."/>
            <person name="Ihrmark K."/>
            <person name="Kuo A."/>
            <person name="LaButti K."/>
            <person name="Lipzen A."/>
            <person name="Morin E."/>
            <person name="Grigoriev I.V."/>
            <person name="Henrissat B."/>
            <person name="Lindahl B."/>
            <person name="Martin F."/>
        </authorList>
    </citation>
    <scope>NUCLEOTIDE SEQUENCE</scope>
    <source>
        <strain evidence="1">JB14</strain>
    </source>
</reference>
<dbReference type="EMBL" id="ML770226">
    <property type="protein sequence ID" value="KAE9384086.1"/>
    <property type="molecule type" value="Genomic_DNA"/>
</dbReference>
<accession>A0A6A4GEV1</accession>
<organism evidence="1 2">
    <name type="scientific">Gymnopus androsaceus JB14</name>
    <dbReference type="NCBI Taxonomy" id="1447944"/>
    <lineage>
        <taxon>Eukaryota</taxon>
        <taxon>Fungi</taxon>
        <taxon>Dikarya</taxon>
        <taxon>Basidiomycota</taxon>
        <taxon>Agaricomycotina</taxon>
        <taxon>Agaricomycetes</taxon>
        <taxon>Agaricomycetidae</taxon>
        <taxon>Agaricales</taxon>
        <taxon>Marasmiineae</taxon>
        <taxon>Omphalotaceae</taxon>
        <taxon>Gymnopus</taxon>
    </lineage>
</organism>
<dbReference type="InterPro" id="IPR001680">
    <property type="entry name" value="WD40_rpt"/>
</dbReference>
<dbReference type="AlphaFoldDB" id="A0A6A4GEV1"/>
<evidence type="ECO:0008006" key="3">
    <source>
        <dbReference type="Google" id="ProtNLM"/>
    </source>
</evidence>
<evidence type="ECO:0000313" key="2">
    <source>
        <dbReference type="Proteomes" id="UP000799118"/>
    </source>
</evidence>
<evidence type="ECO:0000313" key="1">
    <source>
        <dbReference type="EMBL" id="KAE9384086.1"/>
    </source>
</evidence>
<dbReference type="InterPro" id="IPR015943">
    <property type="entry name" value="WD40/YVTN_repeat-like_dom_sf"/>
</dbReference>
<gene>
    <name evidence="1" type="ORF">BT96DRAFT_1008439</name>
</gene>
<dbReference type="Proteomes" id="UP000799118">
    <property type="component" value="Unassembled WGS sequence"/>
</dbReference>
<dbReference type="SMART" id="SM00320">
    <property type="entry name" value="WD40"/>
    <property type="match status" value="1"/>
</dbReference>
<name>A0A6A4GEV1_9AGAR</name>
<keyword evidence="2" id="KW-1185">Reference proteome</keyword>
<sequence>MTSTNSTYRAQSQKIKGPSGFINSLCFSIGGRYLACASDDHLLTVYDCKNNPKTIWQHKGSTAYTGEIMTFTPIQFLVKIRLVKAVPTLIHEFVAPVSFISLNRSGNKMLVCAGEMVNVLKCDKNDWILKARLSCPCVMLKPRGFQEPAIIATGAHFLEDESSCVVAYLHHGLWKYEVETGEGIWCWGPDEKIGATSISPDFSALVTANIRSGLDWYRLPTTRQISKVSTSLEVQDKNANFPLPVQFINKGKTRITALAYADRDNRPSFVATADFTPGGGTVVRVWAQEGKPGRFAFDLSEVLKVAVGVYPSGSSANLI</sequence>
<dbReference type="SUPFAM" id="SSF101908">
    <property type="entry name" value="Putative isomerase YbhE"/>
    <property type="match status" value="1"/>
</dbReference>
<dbReference type="OrthoDB" id="3238562at2759"/>
<dbReference type="Gene3D" id="2.130.10.10">
    <property type="entry name" value="YVTN repeat-like/Quinoprotein amine dehydrogenase"/>
    <property type="match status" value="1"/>
</dbReference>
<protein>
    <recommendedName>
        <fullName evidence="3">WD40 repeat-like protein</fullName>
    </recommendedName>
</protein>
<proteinExistence type="predicted"/>